<dbReference type="GO" id="GO:0033819">
    <property type="term" value="F:lipoyl(octanoyl) transferase activity"/>
    <property type="evidence" value="ECO:0007669"/>
    <property type="project" value="InterPro"/>
</dbReference>
<evidence type="ECO:0000256" key="2">
    <source>
        <dbReference type="ARBA" id="ARBA00023315"/>
    </source>
</evidence>
<evidence type="ECO:0000256" key="3">
    <source>
        <dbReference type="HAMAP-Rule" id="MF_02119"/>
    </source>
</evidence>
<dbReference type="EMBL" id="FJNE01000003">
    <property type="protein sequence ID" value="CZQ88674.1"/>
    <property type="molecule type" value="Genomic_DNA"/>
</dbReference>
<feature type="active site" description="Acyl-thioester intermediate" evidence="3">
    <location>
        <position position="147"/>
    </location>
</feature>
<dbReference type="InterPro" id="IPR050664">
    <property type="entry name" value="Octanoyltrans_LipM/LipL"/>
</dbReference>
<comment type="catalytic activity">
    <reaction evidence="3">
        <text>N(6)-octanoyl-L-lysyl-[glycine-cleavage complex H protein] + L-lysyl-[lipoyl-carrier protein] = N(6)-octanoyl-L-lysyl-[lipoyl-carrier protein] + L-lysyl-[glycine-cleavage complex H protein]</text>
        <dbReference type="Rhea" id="RHEA:20213"/>
        <dbReference type="Rhea" id="RHEA-COMP:10500"/>
        <dbReference type="Rhea" id="RHEA-COMP:10501"/>
        <dbReference type="Rhea" id="RHEA-COMP:10503"/>
        <dbReference type="Rhea" id="RHEA-COMP:10504"/>
        <dbReference type="ChEBI" id="CHEBI:29969"/>
        <dbReference type="ChEBI" id="CHEBI:78809"/>
        <dbReference type="EC" id="2.3.1.204"/>
    </reaction>
</comment>
<comment type="similarity">
    <text evidence="3">Belongs to the octanoyltransferase LipL family.</text>
</comment>
<comment type="pathway">
    <text evidence="3">Protein modification; protein lipoylation via endogenous pathway; protein N(6)-(lipoyl)lysine from octanoyl-[acyl-carrier-protein].</text>
</comment>
<name>A0A143YEB3_9LACT</name>
<dbReference type="Proteomes" id="UP000242754">
    <property type="component" value="Unassembled WGS sequence"/>
</dbReference>
<dbReference type="GO" id="GO:0009249">
    <property type="term" value="P:protein lipoylation"/>
    <property type="evidence" value="ECO:0007669"/>
    <property type="project" value="UniProtKB-UniRule"/>
</dbReference>
<dbReference type="HAMAP" id="MF_02119">
    <property type="entry name" value="LipL"/>
    <property type="match status" value="1"/>
</dbReference>
<proteinExistence type="inferred from homology"/>
<evidence type="ECO:0000259" key="4">
    <source>
        <dbReference type="PROSITE" id="PS51733"/>
    </source>
</evidence>
<dbReference type="CDD" id="cd16443">
    <property type="entry name" value="LplA"/>
    <property type="match status" value="1"/>
</dbReference>
<accession>A0A143YEB3</accession>
<dbReference type="PROSITE" id="PS51733">
    <property type="entry name" value="BPL_LPL_CATALYTIC"/>
    <property type="match status" value="1"/>
</dbReference>
<keyword evidence="6" id="KW-1185">Reference proteome</keyword>
<feature type="domain" description="BPL/LPL catalytic" evidence="4">
    <location>
        <begin position="41"/>
        <end position="248"/>
    </location>
</feature>
<keyword evidence="2 3" id="KW-0012">Acyltransferase</keyword>
<evidence type="ECO:0000313" key="5">
    <source>
        <dbReference type="EMBL" id="CZQ88674.1"/>
    </source>
</evidence>
<keyword evidence="1 3" id="KW-0808">Transferase</keyword>
<evidence type="ECO:0000256" key="1">
    <source>
        <dbReference type="ARBA" id="ARBA00022679"/>
    </source>
</evidence>
<dbReference type="InterPro" id="IPR024897">
    <property type="entry name" value="LipL"/>
</dbReference>
<dbReference type="GO" id="GO:0009107">
    <property type="term" value="P:lipoate biosynthetic process"/>
    <property type="evidence" value="ECO:0007669"/>
    <property type="project" value="UniProtKB-UniRule"/>
</dbReference>
<dbReference type="RefSeq" id="WP_087032230.1">
    <property type="nucleotide sequence ID" value="NZ_FJNE01000003.1"/>
</dbReference>
<dbReference type="Gene3D" id="3.30.930.10">
    <property type="entry name" value="Bira Bifunctional Protein, Domain 2"/>
    <property type="match status" value="1"/>
</dbReference>
<gene>
    <name evidence="3" type="primary">lipL</name>
    <name evidence="5" type="ORF">Tpal_1030</name>
</gene>
<comment type="miscellaneous">
    <text evidence="3">The reaction proceeds via a thioester-linked acyl-enzyme intermediate.</text>
</comment>
<organism evidence="5 6">
    <name type="scientific">Trichococcus palustris</name>
    <dbReference type="NCBI Taxonomy" id="140314"/>
    <lineage>
        <taxon>Bacteria</taxon>
        <taxon>Bacillati</taxon>
        <taxon>Bacillota</taxon>
        <taxon>Bacilli</taxon>
        <taxon>Lactobacillales</taxon>
        <taxon>Carnobacteriaceae</taxon>
        <taxon>Trichococcus</taxon>
    </lineage>
</organism>
<protein>
    <recommendedName>
        <fullName evidence="3">Octanoyl-[GcvH]:protein N-octanoyltransferase</fullName>
        <ecNumber evidence="3">2.3.1.204</ecNumber>
    </recommendedName>
    <alternativeName>
        <fullName evidence="3">Octanoyl-[GcvH]:E2 amidotransferase</fullName>
    </alternativeName>
</protein>
<dbReference type="InterPro" id="IPR004143">
    <property type="entry name" value="BPL_LPL_catalytic"/>
</dbReference>
<dbReference type="AlphaFoldDB" id="A0A143YEB3"/>
<dbReference type="OrthoDB" id="2080934at2"/>
<dbReference type="Pfam" id="PF21948">
    <property type="entry name" value="LplA-B_cat"/>
    <property type="match status" value="1"/>
</dbReference>
<evidence type="ECO:0000313" key="6">
    <source>
        <dbReference type="Proteomes" id="UP000242754"/>
    </source>
</evidence>
<dbReference type="STRING" id="140314.SAMN04488076_11368"/>
<sequence>MTNYLDNNTYYIYDSSVDAFKEDKLSHFALGDALIRAVGNGEAPAALHFWPIDNLVILGMMDTRLPYLQDGIRFLRDSQSDVLVRNAGGLAVVADDGILNFSLVLPDTEKCKLSINDGYTVMKTLIEQTFADSNKTIAAFEISDSYCPGDFDLSIDGKKFAGIAQRRFKNGVSIMIYMSINGDQQKRGALIRRFYELGLRQETTRWHFPTVNPDSMANLSDLLGMPLTVDAVKERILTALAANGNALIEGPYSTKLLADYQTAYEKMKKRNEQIDENKATGIEQEK</sequence>
<dbReference type="InterPro" id="IPR045864">
    <property type="entry name" value="aa-tRNA-synth_II/BPL/LPL"/>
</dbReference>
<reference evidence="5 6" key="1">
    <citation type="submission" date="2016-02" db="EMBL/GenBank/DDBJ databases">
        <authorList>
            <person name="Wen L."/>
            <person name="He K."/>
            <person name="Yang H."/>
        </authorList>
    </citation>
    <scope>NUCLEOTIDE SEQUENCE [LARGE SCALE GENOMIC DNA]</scope>
    <source>
        <strain evidence="5">Trichococcus palustris</strain>
    </source>
</reference>
<dbReference type="SUPFAM" id="SSF55681">
    <property type="entry name" value="Class II aaRS and biotin synthetases"/>
    <property type="match status" value="1"/>
</dbReference>
<comment type="function">
    <text evidence="3">Catalyzes the amidotransfer (transamidation) of the octanoyl moiety from octanoyl-GcvH to the lipoyl domain of the E2 subunit of lipoate-dependent enzymes.</text>
</comment>
<dbReference type="PANTHER" id="PTHR43679:SF2">
    <property type="entry name" value="OCTANOYL-[GCVH]:PROTEIN N-OCTANOYLTRANSFERASE"/>
    <property type="match status" value="1"/>
</dbReference>
<dbReference type="PANTHER" id="PTHR43679">
    <property type="entry name" value="OCTANOYLTRANSFERASE LIPM-RELATED"/>
    <property type="match status" value="1"/>
</dbReference>
<dbReference type="EC" id="2.3.1.204" evidence="3"/>
<feature type="site" description="Lowers pKa of active site Cys" evidence="3">
    <location>
        <position position="159"/>
    </location>
</feature>